<dbReference type="EMBL" id="JAKWBI020000001">
    <property type="protein sequence ID" value="KAJ2907359.1"/>
    <property type="molecule type" value="Genomic_DNA"/>
</dbReference>
<reference evidence="2" key="1">
    <citation type="submission" date="2022-07" db="EMBL/GenBank/DDBJ databases">
        <title>Draft genome sequence of Zalerion maritima ATCC 34329, a (micro)plastics degrading marine fungus.</title>
        <authorList>
            <person name="Paco A."/>
            <person name="Goncalves M.F.M."/>
            <person name="Rocha-Santos T.A.P."/>
            <person name="Alves A."/>
        </authorList>
    </citation>
    <scope>NUCLEOTIDE SEQUENCE</scope>
    <source>
        <strain evidence="2">ATCC 34329</strain>
    </source>
</reference>
<dbReference type="AlphaFoldDB" id="A0AAD5S123"/>
<proteinExistence type="predicted"/>
<accession>A0AAD5S123</accession>
<keyword evidence="3" id="KW-1185">Reference proteome</keyword>
<evidence type="ECO:0000313" key="3">
    <source>
        <dbReference type="Proteomes" id="UP001201980"/>
    </source>
</evidence>
<comment type="caution">
    <text evidence="2">The sequence shown here is derived from an EMBL/GenBank/DDBJ whole genome shotgun (WGS) entry which is preliminary data.</text>
</comment>
<evidence type="ECO:0000313" key="2">
    <source>
        <dbReference type="EMBL" id="KAJ2907359.1"/>
    </source>
</evidence>
<name>A0AAD5S123_9PEZI</name>
<feature type="region of interest" description="Disordered" evidence="1">
    <location>
        <begin position="23"/>
        <end position="107"/>
    </location>
</feature>
<evidence type="ECO:0000256" key="1">
    <source>
        <dbReference type="SAM" id="MobiDB-lite"/>
    </source>
</evidence>
<sequence length="107" mass="11637">MAAAESDSISFSVTDGISYEFREGGEVSGQKSPKKELSENLTDWAGKSMKASKVELNSPERQTREAVGERAWAAIEDDDKMSYQGSPRGEKRSKKPSRVPSPLRAGG</sequence>
<gene>
    <name evidence="2" type="ORF">MKZ38_003216</name>
</gene>
<organism evidence="2 3">
    <name type="scientific">Zalerion maritima</name>
    <dbReference type="NCBI Taxonomy" id="339359"/>
    <lineage>
        <taxon>Eukaryota</taxon>
        <taxon>Fungi</taxon>
        <taxon>Dikarya</taxon>
        <taxon>Ascomycota</taxon>
        <taxon>Pezizomycotina</taxon>
        <taxon>Sordariomycetes</taxon>
        <taxon>Lulworthiomycetidae</taxon>
        <taxon>Lulworthiales</taxon>
        <taxon>Lulworthiaceae</taxon>
        <taxon>Zalerion</taxon>
    </lineage>
</organism>
<dbReference type="Proteomes" id="UP001201980">
    <property type="component" value="Unassembled WGS sequence"/>
</dbReference>
<protein>
    <submittedName>
        <fullName evidence="2">Uncharacterized protein</fullName>
    </submittedName>
</protein>